<evidence type="ECO:0000313" key="2">
    <source>
        <dbReference type="Proteomes" id="UP001144978"/>
    </source>
</evidence>
<dbReference type="EMBL" id="JANSHE010000803">
    <property type="protein sequence ID" value="KAJ3006928.1"/>
    <property type="molecule type" value="Genomic_DNA"/>
</dbReference>
<name>A0ACC1Q2P1_9APHY</name>
<organism evidence="1 2">
    <name type="scientific">Trametes sanguinea</name>
    <dbReference type="NCBI Taxonomy" id="158606"/>
    <lineage>
        <taxon>Eukaryota</taxon>
        <taxon>Fungi</taxon>
        <taxon>Dikarya</taxon>
        <taxon>Basidiomycota</taxon>
        <taxon>Agaricomycotina</taxon>
        <taxon>Agaricomycetes</taxon>
        <taxon>Polyporales</taxon>
        <taxon>Polyporaceae</taxon>
        <taxon>Trametes</taxon>
    </lineage>
</organism>
<accession>A0ACC1Q2P1</accession>
<dbReference type="Proteomes" id="UP001144978">
    <property type="component" value="Unassembled WGS sequence"/>
</dbReference>
<proteinExistence type="predicted"/>
<evidence type="ECO:0000313" key="1">
    <source>
        <dbReference type="EMBL" id="KAJ3006928.1"/>
    </source>
</evidence>
<comment type="caution">
    <text evidence="1">The sequence shown here is derived from an EMBL/GenBank/DDBJ whole genome shotgun (WGS) entry which is preliminary data.</text>
</comment>
<reference evidence="1" key="1">
    <citation type="submission" date="2022-08" db="EMBL/GenBank/DDBJ databases">
        <title>Genome Sequence of Pycnoporus sanguineus.</title>
        <authorList>
            <person name="Buettner E."/>
        </authorList>
    </citation>
    <scope>NUCLEOTIDE SEQUENCE</scope>
    <source>
        <strain evidence="1">CG-C14</strain>
    </source>
</reference>
<protein>
    <submittedName>
        <fullName evidence="1">Uncharacterized protein</fullName>
    </submittedName>
</protein>
<gene>
    <name evidence="1" type="ORF">NUW54_g3745</name>
</gene>
<sequence length="275" mass="28803">MRGTCLGLQGDAEVLTGSVLSANDPCFACDKREDKRRKPPTRMTKSGGGPTLSESAWLLDENHARVGTPSVHRCVLRRDFTALAIEDGGIHLPPPSESLRRLFASSVALQAAGSSGKRAGCSRRPHWQGVPGVIAQSPPKSMDSDVGRARPLPLTGAADEGDIASRTCAHAACPNLVCLPFASHAPPYPLPAKTKSMPPPSRSGEDSTNPRAYGVLYAASAGTPSAAFARELCSAAHWALLAPLAVLDHQRDVLAASGFHDIWNSAAGIWNCGSG</sequence>
<keyword evidence="2" id="KW-1185">Reference proteome</keyword>